<organism evidence="2 3">
    <name type="scientific">Paenibacillus oceani</name>
    <dbReference type="NCBI Taxonomy" id="2772510"/>
    <lineage>
        <taxon>Bacteria</taxon>
        <taxon>Bacillati</taxon>
        <taxon>Bacillota</taxon>
        <taxon>Bacilli</taxon>
        <taxon>Bacillales</taxon>
        <taxon>Paenibacillaceae</taxon>
        <taxon>Paenibacillus</taxon>
    </lineage>
</organism>
<keyword evidence="3" id="KW-1185">Reference proteome</keyword>
<dbReference type="Proteomes" id="UP000639396">
    <property type="component" value="Unassembled WGS sequence"/>
</dbReference>
<evidence type="ECO:0000313" key="3">
    <source>
        <dbReference type="Proteomes" id="UP000639396"/>
    </source>
</evidence>
<dbReference type="RefSeq" id="WP_190931468.1">
    <property type="nucleotide sequence ID" value="NZ_JACXJA010000048.1"/>
</dbReference>
<dbReference type="PROSITE" id="PS51257">
    <property type="entry name" value="PROKAR_LIPOPROTEIN"/>
    <property type="match status" value="1"/>
</dbReference>
<proteinExistence type="predicted"/>
<comment type="caution">
    <text evidence="2">The sequence shown here is derived from an EMBL/GenBank/DDBJ whole genome shotgun (WGS) entry which is preliminary data.</text>
</comment>
<dbReference type="AlphaFoldDB" id="A0A927H2Y2"/>
<sequence>MKRLAIGMLLVLTIAGCESGELLQINEQLTKQVAELEQELRSRTGELQQQNETMNRLSEEARQAKQTVQEQDAVINKLRVTEDRVRRITESRELAYTVLATGAGNNRNEMVIYVKGLTDLKDKETFLLKAAVLFAHEREVILTFWDDERLARQYSSGDFDAEETLFGWSGFDSRFGRIDTTRAPAGLQLHLSRHDSDNLEFGHYGITP</sequence>
<name>A0A927H2Y2_9BACL</name>
<reference evidence="2" key="1">
    <citation type="submission" date="2020-09" db="EMBL/GenBank/DDBJ databases">
        <title>A novel bacterium of genus Paenibacillus, isolated from South China Sea.</title>
        <authorList>
            <person name="Huang H."/>
            <person name="Mo K."/>
            <person name="Hu Y."/>
        </authorList>
    </citation>
    <scope>NUCLEOTIDE SEQUENCE</scope>
    <source>
        <strain evidence="2">IB182363</strain>
    </source>
</reference>
<keyword evidence="1" id="KW-0175">Coiled coil</keyword>
<protein>
    <submittedName>
        <fullName evidence="2">Uncharacterized protein</fullName>
    </submittedName>
</protein>
<gene>
    <name evidence="2" type="ORF">IDH45_28085</name>
</gene>
<feature type="coiled-coil region" evidence="1">
    <location>
        <begin position="19"/>
        <end position="74"/>
    </location>
</feature>
<evidence type="ECO:0000313" key="2">
    <source>
        <dbReference type="EMBL" id="MBD2865848.1"/>
    </source>
</evidence>
<accession>A0A927H2Y2</accession>
<dbReference type="EMBL" id="JACXJA010000048">
    <property type="protein sequence ID" value="MBD2865848.1"/>
    <property type="molecule type" value="Genomic_DNA"/>
</dbReference>
<evidence type="ECO:0000256" key="1">
    <source>
        <dbReference type="SAM" id="Coils"/>
    </source>
</evidence>